<comment type="caution">
    <text evidence="1">The sequence shown here is derived from an EMBL/GenBank/DDBJ whole genome shotgun (WGS) entry which is preliminary data.</text>
</comment>
<organism evidence="1 2">
    <name type="scientific">Paraburkholderia sabiae</name>
    <dbReference type="NCBI Taxonomy" id="273251"/>
    <lineage>
        <taxon>Bacteria</taxon>
        <taxon>Pseudomonadati</taxon>
        <taxon>Pseudomonadota</taxon>
        <taxon>Betaproteobacteria</taxon>
        <taxon>Burkholderiales</taxon>
        <taxon>Burkholderiaceae</taxon>
        <taxon>Paraburkholderia</taxon>
    </lineage>
</organism>
<evidence type="ECO:0000313" key="1">
    <source>
        <dbReference type="EMBL" id="MEM5292702.1"/>
    </source>
</evidence>
<dbReference type="RefSeq" id="WP_342965566.1">
    <property type="nucleotide sequence ID" value="NZ_JAZHGC010000215.1"/>
</dbReference>
<proteinExistence type="predicted"/>
<dbReference type="EMBL" id="JAZHGC010000215">
    <property type="protein sequence ID" value="MEM5292702.1"/>
    <property type="molecule type" value="Genomic_DNA"/>
</dbReference>
<evidence type="ECO:0000313" key="2">
    <source>
        <dbReference type="Proteomes" id="UP001494588"/>
    </source>
</evidence>
<gene>
    <name evidence="1" type="ORF">V4C55_44740</name>
</gene>
<reference evidence="1 2" key="1">
    <citation type="submission" date="2024-01" db="EMBL/GenBank/DDBJ databases">
        <title>The diversity of rhizobia nodulating Mimosa spp. in eleven states of Brazil covering several biomes is determined by host plant, location, and edaphic factors.</title>
        <authorList>
            <person name="Rouws L."/>
            <person name="Barauna A."/>
            <person name="Beukes C."/>
            <person name="De Faria S.M."/>
            <person name="Gross E."/>
            <person name="Dos Reis Junior F.B."/>
            <person name="Simon M."/>
            <person name="Maluk M."/>
            <person name="Odee D.W."/>
            <person name="Kenicer G."/>
            <person name="Young J.P.W."/>
            <person name="Reis V.M."/>
            <person name="Zilli J."/>
            <person name="James E.K."/>
        </authorList>
    </citation>
    <scope>NUCLEOTIDE SEQUENCE [LARGE SCALE GENOMIC DNA]</scope>
    <source>
        <strain evidence="1 2">JPY77</strain>
    </source>
</reference>
<protein>
    <submittedName>
        <fullName evidence="1">Uncharacterized protein</fullName>
    </submittedName>
</protein>
<accession>A0ABU9QT89</accession>
<name>A0ABU9QT89_9BURK</name>
<feature type="non-terminal residue" evidence="1">
    <location>
        <position position="1"/>
    </location>
</feature>
<keyword evidence="2" id="KW-1185">Reference proteome</keyword>
<dbReference type="Proteomes" id="UP001494588">
    <property type="component" value="Unassembled WGS sequence"/>
</dbReference>
<sequence length="65" mass="7942">ANNIVQQPHNKQKIEQLKKLQQELLLVYDFTTYEEQIITELRTQITEPTESNVIRLHNYLSYYRY</sequence>